<dbReference type="PANTHER" id="PTHR36974:SF1">
    <property type="entry name" value="DOXX FAMILY MEMBRANE PROTEIN"/>
    <property type="match status" value="1"/>
</dbReference>
<feature type="transmembrane region" description="Helical" evidence="1">
    <location>
        <begin position="62"/>
        <end position="80"/>
    </location>
</feature>
<evidence type="ECO:0000256" key="1">
    <source>
        <dbReference type="SAM" id="Phobius"/>
    </source>
</evidence>
<feature type="transmembrane region" description="Helical" evidence="1">
    <location>
        <begin position="22"/>
        <end position="42"/>
    </location>
</feature>
<dbReference type="PANTHER" id="PTHR36974">
    <property type="entry name" value="MEMBRANE PROTEIN-RELATED"/>
    <property type="match status" value="1"/>
</dbReference>
<keyword evidence="1" id="KW-0472">Membrane</keyword>
<dbReference type="EMBL" id="JAGYPE010000003">
    <property type="protein sequence ID" value="MBS4183750.1"/>
    <property type="molecule type" value="Genomic_DNA"/>
</dbReference>
<name>A0A942T071_9BACI</name>
<dbReference type="AlphaFoldDB" id="A0A942T071"/>
<evidence type="ECO:0008006" key="3">
    <source>
        <dbReference type="Google" id="ProtNLM"/>
    </source>
</evidence>
<proteinExistence type="predicted"/>
<sequence length="145" mass="15785">MSETRPVRTGRRVGVHDGLMRTFLRVLLGLALVFAGTSHLTFARHEFRAQVPDFVPLSEDATVLASGIAEIGLGSALVVAPSRSRRAVGTVVALFFVAVFPGNVSQWLNRRDAFGLDSDEKRIARLFGQPLLVAAALWSTRGRRS</sequence>
<evidence type="ECO:0000313" key="2">
    <source>
        <dbReference type="EMBL" id="MBS4183750.1"/>
    </source>
</evidence>
<keyword evidence="1" id="KW-1133">Transmembrane helix</keyword>
<gene>
    <name evidence="2" type="ORF">KHB02_20365</name>
</gene>
<accession>A0A942T071</accession>
<keyword evidence="1" id="KW-0812">Transmembrane</keyword>
<protein>
    <recommendedName>
        <fullName evidence="3">DoxX family membrane protein</fullName>
    </recommendedName>
</protein>
<reference evidence="2" key="1">
    <citation type="submission" date="2021-05" db="EMBL/GenBank/DDBJ databases">
        <title>Novel Bacillus species.</title>
        <authorList>
            <person name="Liu G."/>
        </authorList>
    </citation>
    <scope>NUCLEOTIDE SEQUENCE</scope>
    <source>
        <strain evidence="2">FJAT-50051</strain>
    </source>
</reference>
<feature type="transmembrane region" description="Helical" evidence="1">
    <location>
        <begin position="87"/>
        <end position="108"/>
    </location>
</feature>
<comment type="caution">
    <text evidence="2">The sequence shown here is derived from an EMBL/GenBank/DDBJ whole genome shotgun (WGS) entry which is preliminary data.</text>
</comment>
<organism evidence="2">
    <name type="scientific">Neobacillus citreus</name>
    <dbReference type="NCBI Taxonomy" id="2833578"/>
    <lineage>
        <taxon>Bacteria</taxon>
        <taxon>Bacillati</taxon>
        <taxon>Bacillota</taxon>
        <taxon>Bacilli</taxon>
        <taxon>Bacillales</taxon>
        <taxon>Bacillaceae</taxon>
        <taxon>Neobacillus</taxon>
    </lineage>
</organism>